<proteinExistence type="predicted"/>
<comment type="caution">
    <text evidence="2">The sequence shown here is derived from an EMBL/GenBank/DDBJ whole genome shotgun (WGS) entry which is preliminary data.</text>
</comment>
<gene>
    <name evidence="2" type="ORF">HNR68_001935</name>
</gene>
<protein>
    <recommendedName>
        <fullName evidence="4">PE domain-containing protein</fullName>
    </recommendedName>
</protein>
<name>A0A853AGN8_9PSEU</name>
<keyword evidence="3" id="KW-1185">Reference proteome</keyword>
<sequence length="108" mass="12157">MAGYRVDPGALESAIKKLEELRNRAERLVRQAAQVKPGELTANDNYTNQARMAIQERATGEHGSLRVVSQELMKKLEEKINAYNETLREYRDLDEASAVAVNRINAQA</sequence>
<evidence type="ECO:0000313" key="2">
    <source>
        <dbReference type="EMBL" id="NYI83305.1"/>
    </source>
</evidence>
<evidence type="ECO:0000313" key="3">
    <source>
        <dbReference type="Proteomes" id="UP000587002"/>
    </source>
</evidence>
<organism evidence="2 3">
    <name type="scientific">Saccharopolyspora hordei</name>
    <dbReference type="NCBI Taxonomy" id="1838"/>
    <lineage>
        <taxon>Bacteria</taxon>
        <taxon>Bacillati</taxon>
        <taxon>Actinomycetota</taxon>
        <taxon>Actinomycetes</taxon>
        <taxon>Pseudonocardiales</taxon>
        <taxon>Pseudonocardiaceae</taxon>
        <taxon>Saccharopolyspora</taxon>
    </lineage>
</organism>
<dbReference type="RefSeq" id="WP_179719683.1">
    <property type="nucleotide sequence ID" value="NZ_BAABFH010000001.1"/>
</dbReference>
<evidence type="ECO:0008006" key="4">
    <source>
        <dbReference type="Google" id="ProtNLM"/>
    </source>
</evidence>
<dbReference type="EMBL" id="JACCFJ010000001">
    <property type="protein sequence ID" value="NYI83305.1"/>
    <property type="molecule type" value="Genomic_DNA"/>
</dbReference>
<evidence type="ECO:0000256" key="1">
    <source>
        <dbReference type="SAM" id="Coils"/>
    </source>
</evidence>
<dbReference type="Proteomes" id="UP000587002">
    <property type="component" value="Unassembled WGS sequence"/>
</dbReference>
<feature type="coiled-coil region" evidence="1">
    <location>
        <begin position="66"/>
        <end position="96"/>
    </location>
</feature>
<reference evidence="2 3" key="1">
    <citation type="submission" date="2020-07" db="EMBL/GenBank/DDBJ databases">
        <title>Sequencing the genomes of 1000 actinobacteria strains.</title>
        <authorList>
            <person name="Klenk H.-P."/>
        </authorList>
    </citation>
    <scope>NUCLEOTIDE SEQUENCE [LARGE SCALE GENOMIC DNA]</scope>
    <source>
        <strain evidence="2 3">DSM 44065</strain>
    </source>
</reference>
<keyword evidence="1" id="KW-0175">Coiled coil</keyword>
<dbReference type="AlphaFoldDB" id="A0A853AGN8"/>
<accession>A0A853AGN8</accession>